<name>A0A6N4STR3_CYTH3</name>
<dbReference type="EMBL" id="CP000383">
    <property type="protein sequence ID" value="ABG59773.1"/>
    <property type="molecule type" value="Genomic_DNA"/>
</dbReference>
<dbReference type="OrthoDB" id="9934815at2"/>
<accession>A0A6N4STR3</accession>
<gene>
    <name evidence="1" type="ordered locus">CHU_2519</name>
</gene>
<dbReference type="AlphaFoldDB" id="A0A6N4STR3"/>
<sequence length="69" mass="7765">MELNINTIRALAQDNMLASTIKLEDSFIVNENDKTEIEAFLRNAKIGYQCITQSGDNVLFIIQPYGEQG</sequence>
<reference evidence="1 2" key="1">
    <citation type="journal article" date="2007" name="Appl. Environ. Microbiol.">
        <title>Genome sequence of the cellulolytic gliding bacterium Cytophaga hutchinsonii.</title>
        <authorList>
            <person name="Xie G."/>
            <person name="Bruce D.C."/>
            <person name="Challacombe J.F."/>
            <person name="Chertkov O."/>
            <person name="Detter J.C."/>
            <person name="Gilna P."/>
            <person name="Han C.S."/>
            <person name="Lucas S."/>
            <person name="Misra M."/>
            <person name="Myers G.L."/>
            <person name="Richardson P."/>
            <person name="Tapia R."/>
            <person name="Thayer N."/>
            <person name="Thompson L.S."/>
            <person name="Brettin T.S."/>
            <person name="Henrissat B."/>
            <person name="Wilson D.B."/>
            <person name="McBride M.J."/>
        </authorList>
    </citation>
    <scope>NUCLEOTIDE SEQUENCE [LARGE SCALE GENOMIC DNA]</scope>
    <source>
        <strain evidence="2">ATCC 33406 / DSM 1761 / CIP 103989 / NBRC 15051 / NCIMB 9469 / D465</strain>
    </source>
</reference>
<organism evidence="1 2">
    <name type="scientific">Cytophaga hutchinsonii (strain ATCC 33406 / DSM 1761 / CIP 103989 / NBRC 15051 / NCIMB 9469 / D465)</name>
    <dbReference type="NCBI Taxonomy" id="269798"/>
    <lineage>
        <taxon>Bacteria</taxon>
        <taxon>Pseudomonadati</taxon>
        <taxon>Bacteroidota</taxon>
        <taxon>Cytophagia</taxon>
        <taxon>Cytophagales</taxon>
        <taxon>Cytophagaceae</taxon>
        <taxon>Cytophaga</taxon>
    </lineage>
</organism>
<evidence type="ECO:0000313" key="2">
    <source>
        <dbReference type="Proteomes" id="UP000001822"/>
    </source>
</evidence>
<dbReference type="KEGG" id="chu:CHU_2519"/>
<dbReference type="Proteomes" id="UP000001822">
    <property type="component" value="Chromosome"/>
</dbReference>
<dbReference type="RefSeq" id="WP_011585887.1">
    <property type="nucleotide sequence ID" value="NC_008255.1"/>
</dbReference>
<proteinExistence type="predicted"/>
<keyword evidence="2" id="KW-1185">Reference proteome</keyword>
<evidence type="ECO:0000313" key="1">
    <source>
        <dbReference type="EMBL" id="ABG59773.1"/>
    </source>
</evidence>
<protein>
    <submittedName>
        <fullName evidence="1">Uncharacterized protein</fullName>
    </submittedName>
</protein>